<dbReference type="GO" id="GO:0016491">
    <property type="term" value="F:oxidoreductase activity"/>
    <property type="evidence" value="ECO:0007669"/>
    <property type="project" value="UniProtKB-KW"/>
</dbReference>
<dbReference type="PANTHER" id="PTHR42748">
    <property type="entry name" value="NITROGEN METABOLITE REPRESSION PROTEIN NMRA FAMILY MEMBER"/>
    <property type="match status" value="1"/>
</dbReference>
<dbReference type="EMBL" id="CAJVQA010056298">
    <property type="protein sequence ID" value="CAG8825747.1"/>
    <property type="molecule type" value="Genomic_DNA"/>
</dbReference>
<dbReference type="InterPro" id="IPR008030">
    <property type="entry name" value="NmrA-like"/>
</dbReference>
<keyword evidence="2" id="KW-0521">NADP</keyword>
<evidence type="ECO:0000259" key="4">
    <source>
        <dbReference type="Pfam" id="PF05368"/>
    </source>
</evidence>
<dbReference type="GO" id="GO:0005634">
    <property type="term" value="C:nucleus"/>
    <property type="evidence" value="ECO:0007669"/>
    <property type="project" value="TreeGrafter"/>
</dbReference>
<organism evidence="5 6">
    <name type="scientific">Cetraspora pellucida</name>
    <dbReference type="NCBI Taxonomy" id="1433469"/>
    <lineage>
        <taxon>Eukaryota</taxon>
        <taxon>Fungi</taxon>
        <taxon>Fungi incertae sedis</taxon>
        <taxon>Mucoromycota</taxon>
        <taxon>Glomeromycotina</taxon>
        <taxon>Glomeromycetes</taxon>
        <taxon>Diversisporales</taxon>
        <taxon>Gigasporaceae</taxon>
        <taxon>Cetraspora</taxon>
    </lineage>
</organism>
<evidence type="ECO:0000313" key="6">
    <source>
        <dbReference type="Proteomes" id="UP000789759"/>
    </source>
</evidence>
<gene>
    <name evidence="5" type="ORF">CPELLU_LOCUS20144</name>
</gene>
<dbReference type="Pfam" id="PF05368">
    <property type="entry name" value="NmrA"/>
    <property type="match status" value="1"/>
</dbReference>
<feature type="domain" description="NmrA-like" evidence="4">
    <location>
        <begin position="2"/>
        <end position="158"/>
    </location>
</feature>
<dbReference type="PANTHER" id="PTHR42748:SF30">
    <property type="entry name" value="NMRA-LIKE DOMAIN-CONTAINING PROTEIN"/>
    <property type="match status" value="1"/>
</dbReference>
<name>A0A9N9KHK4_9GLOM</name>
<evidence type="ECO:0000256" key="1">
    <source>
        <dbReference type="ARBA" id="ARBA00006328"/>
    </source>
</evidence>
<dbReference type="InterPro" id="IPR051164">
    <property type="entry name" value="NmrA-like_oxidored"/>
</dbReference>
<dbReference type="Proteomes" id="UP000789759">
    <property type="component" value="Unassembled WGS sequence"/>
</dbReference>
<dbReference type="Gene3D" id="3.40.50.720">
    <property type="entry name" value="NAD(P)-binding Rossmann-like Domain"/>
    <property type="match status" value="1"/>
</dbReference>
<keyword evidence="3" id="KW-0560">Oxidoreductase</keyword>
<dbReference type="OrthoDB" id="3358371at2759"/>
<comment type="caution">
    <text evidence="5">The sequence shown here is derived from an EMBL/GenBank/DDBJ whole genome shotgun (WGS) entry which is preliminary data.</text>
</comment>
<reference evidence="5" key="1">
    <citation type="submission" date="2021-06" db="EMBL/GenBank/DDBJ databases">
        <authorList>
            <person name="Kallberg Y."/>
            <person name="Tangrot J."/>
            <person name="Rosling A."/>
        </authorList>
    </citation>
    <scope>NUCLEOTIDE SEQUENCE</scope>
    <source>
        <strain evidence="5">FL966</strain>
    </source>
</reference>
<proteinExistence type="inferred from homology"/>
<evidence type="ECO:0000313" key="5">
    <source>
        <dbReference type="EMBL" id="CAG8825747.1"/>
    </source>
</evidence>
<comment type="similarity">
    <text evidence="1">Belongs to the NmrA-type oxidoreductase family.</text>
</comment>
<accession>A0A9N9KHK4</accession>
<protein>
    <submittedName>
        <fullName evidence="5">15487_t:CDS:1</fullName>
    </submittedName>
</protein>
<evidence type="ECO:0000256" key="2">
    <source>
        <dbReference type="ARBA" id="ARBA00022857"/>
    </source>
</evidence>
<dbReference type="AlphaFoldDB" id="A0A9N9KHK4"/>
<keyword evidence="6" id="KW-1185">Reference proteome</keyword>
<feature type="non-terminal residue" evidence="5">
    <location>
        <position position="165"/>
    </location>
</feature>
<sequence length="165" mass="18596">TLGIPNVTFIYVGFYASNLGPIYPIVTKDDGTSELIVPLVTEDTTLEVIDAQTDTGPIVAKVIEEGPEKWNGKKVPVAAERISFGKMTEILTKATGRKFKLRTPNREETEKEFPALANEELLGMFRWFNKYGVFGNEISDISIAKELHPNITTFEQYAYKNYKKQ</sequence>
<dbReference type="SUPFAM" id="SSF51735">
    <property type="entry name" value="NAD(P)-binding Rossmann-fold domains"/>
    <property type="match status" value="1"/>
</dbReference>
<dbReference type="InterPro" id="IPR036291">
    <property type="entry name" value="NAD(P)-bd_dom_sf"/>
</dbReference>
<evidence type="ECO:0000256" key="3">
    <source>
        <dbReference type="ARBA" id="ARBA00023002"/>
    </source>
</evidence>